<dbReference type="Proteomes" id="UP000656813">
    <property type="component" value="Unassembled WGS sequence"/>
</dbReference>
<dbReference type="AlphaFoldDB" id="A0A8J3EMY1"/>
<dbReference type="InterPro" id="IPR001307">
    <property type="entry name" value="Thiosulphate_STrfase_CS"/>
</dbReference>
<dbReference type="Gene3D" id="3.40.250.10">
    <property type="entry name" value="Rhodanese-like domain"/>
    <property type="match status" value="2"/>
</dbReference>
<sequence>MESVVELKWLYEHLKDEDLVIIDTRFNLADPSEGRDAYIKAHIPGAYYFDLEKDLSGEVAQHGGRHPLPDPQELALKLGVAGIDETKKVIVYDDQGGQYAPRLWWLLRYYGHDQVAVLDEGYSAWVEKGYPTTEAVPEAKTNLFVAVPDQEMIRTMVDVKKRGIEPLIDSRAPDRYRGENETMDPKAGHIPGARNFFWGDNVRQNKWLSPSALADRFHALKQADSVTVYCGSGVTACANILAMTRAGLQNVKLYPGSWSDWISYNNNPIETTPSS</sequence>
<dbReference type="InterPro" id="IPR045078">
    <property type="entry name" value="TST/MPST-like"/>
</dbReference>
<gene>
    <name evidence="4" type="ORF">GCM10007096_33190</name>
</gene>
<dbReference type="RefSeq" id="WP_188498506.1">
    <property type="nucleotide sequence ID" value="NZ_BMFV01000030.1"/>
</dbReference>
<dbReference type="CDD" id="cd01449">
    <property type="entry name" value="TST_Repeat_2"/>
    <property type="match status" value="1"/>
</dbReference>
<dbReference type="FunFam" id="3.40.250.10:FF:000035">
    <property type="entry name" value="Thiosulfate sulfurtransferase"/>
    <property type="match status" value="1"/>
</dbReference>
<dbReference type="Pfam" id="PF00581">
    <property type="entry name" value="Rhodanese"/>
    <property type="match status" value="2"/>
</dbReference>
<dbReference type="InterPro" id="IPR001763">
    <property type="entry name" value="Rhodanese-like_dom"/>
</dbReference>
<keyword evidence="5" id="KW-1185">Reference proteome</keyword>
<dbReference type="GO" id="GO:0004792">
    <property type="term" value="F:thiosulfate-cyanide sulfurtransferase activity"/>
    <property type="evidence" value="ECO:0007669"/>
    <property type="project" value="InterPro"/>
</dbReference>
<dbReference type="SMART" id="SM00450">
    <property type="entry name" value="RHOD"/>
    <property type="match status" value="2"/>
</dbReference>
<dbReference type="PANTHER" id="PTHR11364">
    <property type="entry name" value="THIOSULFATE SULFERTANSFERASE"/>
    <property type="match status" value="1"/>
</dbReference>
<feature type="domain" description="Rhodanese" evidence="3">
    <location>
        <begin position="167"/>
        <end position="270"/>
    </location>
</feature>
<dbReference type="EMBL" id="BMFV01000030">
    <property type="protein sequence ID" value="GGH86151.1"/>
    <property type="molecule type" value="Genomic_DNA"/>
</dbReference>
<keyword evidence="2" id="KW-0677">Repeat</keyword>
<reference evidence="4" key="1">
    <citation type="journal article" date="2014" name="Int. J. Syst. Evol. Microbiol.">
        <title>Complete genome sequence of Corynebacterium casei LMG S-19264T (=DSM 44701T), isolated from a smear-ripened cheese.</title>
        <authorList>
            <consortium name="US DOE Joint Genome Institute (JGI-PGF)"/>
            <person name="Walter F."/>
            <person name="Albersmeier A."/>
            <person name="Kalinowski J."/>
            <person name="Ruckert C."/>
        </authorList>
    </citation>
    <scope>NUCLEOTIDE SEQUENCE</scope>
    <source>
        <strain evidence="4">CGMCC 1.12777</strain>
    </source>
</reference>
<evidence type="ECO:0000256" key="2">
    <source>
        <dbReference type="ARBA" id="ARBA00022737"/>
    </source>
</evidence>
<dbReference type="InterPro" id="IPR036873">
    <property type="entry name" value="Rhodanese-like_dom_sf"/>
</dbReference>
<evidence type="ECO:0000256" key="1">
    <source>
        <dbReference type="ARBA" id="ARBA00022679"/>
    </source>
</evidence>
<evidence type="ECO:0000259" key="3">
    <source>
        <dbReference type="PROSITE" id="PS50206"/>
    </source>
</evidence>
<proteinExistence type="predicted"/>
<comment type="caution">
    <text evidence="4">The sequence shown here is derived from an EMBL/GenBank/DDBJ whole genome shotgun (WGS) entry which is preliminary data.</text>
</comment>
<organism evidence="4 5">
    <name type="scientific">Pullulanibacillus pueri</name>
    <dbReference type="NCBI Taxonomy" id="1437324"/>
    <lineage>
        <taxon>Bacteria</taxon>
        <taxon>Bacillati</taxon>
        <taxon>Bacillota</taxon>
        <taxon>Bacilli</taxon>
        <taxon>Bacillales</taxon>
        <taxon>Sporolactobacillaceae</taxon>
        <taxon>Pullulanibacillus</taxon>
    </lineage>
</organism>
<protein>
    <submittedName>
        <fullName evidence="4">Thiosulfate sulfurtransferase</fullName>
    </submittedName>
</protein>
<keyword evidence="1" id="KW-0808">Transferase</keyword>
<dbReference type="PROSITE" id="PS00380">
    <property type="entry name" value="RHODANESE_1"/>
    <property type="match status" value="1"/>
</dbReference>
<accession>A0A8J3EMY1</accession>
<dbReference type="PROSITE" id="PS50206">
    <property type="entry name" value="RHODANESE_3"/>
    <property type="match status" value="2"/>
</dbReference>
<feature type="domain" description="Rhodanese" evidence="3">
    <location>
        <begin position="15"/>
        <end position="134"/>
    </location>
</feature>
<evidence type="ECO:0000313" key="4">
    <source>
        <dbReference type="EMBL" id="GGH86151.1"/>
    </source>
</evidence>
<dbReference type="PANTHER" id="PTHR11364:SF27">
    <property type="entry name" value="SULFURTRANSFERASE"/>
    <property type="match status" value="1"/>
</dbReference>
<name>A0A8J3EMY1_9BACL</name>
<reference evidence="4" key="2">
    <citation type="submission" date="2020-09" db="EMBL/GenBank/DDBJ databases">
        <authorList>
            <person name="Sun Q."/>
            <person name="Zhou Y."/>
        </authorList>
    </citation>
    <scope>NUCLEOTIDE SEQUENCE</scope>
    <source>
        <strain evidence="4">CGMCC 1.12777</strain>
    </source>
</reference>
<dbReference type="CDD" id="cd01448">
    <property type="entry name" value="TST_Repeat_1"/>
    <property type="match status" value="1"/>
</dbReference>
<dbReference type="SUPFAM" id="SSF52821">
    <property type="entry name" value="Rhodanese/Cell cycle control phosphatase"/>
    <property type="match status" value="2"/>
</dbReference>
<evidence type="ECO:0000313" key="5">
    <source>
        <dbReference type="Proteomes" id="UP000656813"/>
    </source>
</evidence>